<dbReference type="OrthoDB" id="2625521at2"/>
<dbReference type="RefSeq" id="WP_127198621.1">
    <property type="nucleotide sequence ID" value="NZ_RZNX01000002.1"/>
</dbReference>
<gene>
    <name evidence="1" type="ORF">EJP77_07620</name>
</gene>
<reference evidence="1 2" key="1">
    <citation type="submission" date="2018-12" db="EMBL/GenBank/DDBJ databases">
        <authorList>
            <person name="Sun L."/>
            <person name="Chen Z."/>
        </authorList>
    </citation>
    <scope>NUCLEOTIDE SEQUENCE [LARGE SCALE GENOMIC DNA]</scope>
    <source>
        <strain evidence="1 2">3-5-3</strain>
    </source>
</reference>
<evidence type="ECO:0000313" key="2">
    <source>
        <dbReference type="Proteomes" id="UP000272464"/>
    </source>
</evidence>
<sequence>MAQSSVKMDPVKAAGLLEKWISFYDMNNPKAWDKDEYGFVKDTCKAMQFAAQALRGKGGAAKPAQRQEAAAQLKDWVEEYEMDNPANWEKENAQFVKEVVQAIEFAAAFLRGK</sequence>
<comment type="caution">
    <text evidence="1">The sequence shown here is derived from an EMBL/GenBank/DDBJ whole genome shotgun (WGS) entry which is preliminary data.</text>
</comment>
<dbReference type="Proteomes" id="UP000272464">
    <property type="component" value="Unassembled WGS sequence"/>
</dbReference>
<dbReference type="EMBL" id="RZNX01000002">
    <property type="protein sequence ID" value="RUT33507.1"/>
    <property type="molecule type" value="Genomic_DNA"/>
</dbReference>
<proteinExistence type="predicted"/>
<dbReference type="AlphaFoldDB" id="A0A3S1B8U2"/>
<evidence type="ECO:0000313" key="1">
    <source>
        <dbReference type="EMBL" id="RUT33507.1"/>
    </source>
</evidence>
<keyword evidence="2" id="KW-1185">Reference proteome</keyword>
<name>A0A3S1B8U2_9BACL</name>
<accession>A0A3S1B8U2</accession>
<organism evidence="1 2">
    <name type="scientific">Paenibacillus zeisoli</name>
    <dbReference type="NCBI Taxonomy" id="2496267"/>
    <lineage>
        <taxon>Bacteria</taxon>
        <taxon>Bacillati</taxon>
        <taxon>Bacillota</taxon>
        <taxon>Bacilli</taxon>
        <taxon>Bacillales</taxon>
        <taxon>Paenibacillaceae</taxon>
        <taxon>Paenibacillus</taxon>
    </lineage>
</organism>
<protein>
    <submittedName>
        <fullName evidence="1">Uncharacterized protein</fullName>
    </submittedName>
</protein>